<dbReference type="GO" id="GO:0055085">
    <property type="term" value="P:transmembrane transport"/>
    <property type="evidence" value="ECO:0007669"/>
    <property type="project" value="InterPro"/>
</dbReference>
<dbReference type="EMBL" id="FNFT01000002">
    <property type="protein sequence ID" value="SDJ95673.1"/>
    <property type="molecule type" value="Genomic_DNA"/>
</dbReference>
<feature type="transmembrane region" description="Helical" evidence="7">
    <location>
        <begin position="241"/>
        <end position="259"/>
    </location>
</feature>
<comment type="similarity">
    <text evidence="7">Belongs to the binding-protein-dependent transport system permease family.</text>
</comment>
<dbReference type="Pfam" id="PF00528">
    <property type="entry name" value="BPD_transp_1"/>
    <property type="match status" value="1"/>
</dbReference>
<feature type="transmembrane region" description="Helical" evidence="7">
    <location>
        <begin position="27"/>
        <end position="48"/>
    </location>
</feature>
<feature type="transmembrane region" description="Helical" evidence="7">
    <location>
        <begin position="207"/>
        <end position="229"/>
    </location>
</feature>
<evidence type="ECO:0000256" key="3">
    <source>
        <dbReference type="ARBA" id="ARBA00022475"/>
    </source>
</evidence>
<keyword evidence="4 7" id="KW-0812">Transmembrane</keyword>
<evidence type="ECO:0000313" key="10">
    <source>
        <dbReference type="Proteomes" id="UP000326500"/>
    </source>
</evidence>
<comment type="subcellular location">
    <subcellularLocation>
        <location evidence="1 7">Cell membrane</location>
        <topology evidence="1 7">Multi-pass membrane protein</topology>
    </subcellularLocation>
</comment>
<dbReference type="STRING" id="2200.GCA_001571405_00534"/>
<dbReference type="CDD" id="cd06261">
    <property type="entry name" value="TM_PBP2"/>
    <property type="match status" value="1"/>
</dbReference>
<evidence type="ECO:0000256" key="6">
    <source>
        <dbReference type="ARBA" id="ARBA00023136"/>
    </source>
</evidence>
<dbReference type="InterPro" id="IPR000515">
    <property type="entry name" value="MetI-like"/>
</dbReference>
<name>A0A1G8XYS1_9EURY</name>
<gene>
    <name evidence="9" type="ORF">SAMN04488571_102124</name>
</gene>
<reference evidence="9 10" key="1">
    <citation type="submission" date="2016-10" db="EMBL/GenBank/DDBJ databases">
        <authorList>
            <person name="Varghese N."/>
            <person name="Submissions S."/>
        </authorList>
    </citation>
    <scope>NUCLEOTIDE SEQUENCE [LARGE SCALE GENOMIC DNA]</scope>
    <source>
        <strain evidence="9 10">DSM 2373</strain>
    </source>
</reference>
<proteinExistence type="inferred from homology"/>
<organism evidence="9 10">
    <name type="scientific">Methanoculleus thermophilus</name>
    <dbReference type="NCBI Taxonomy" id="2200"/>
    <lineage>
        <taxon>Archaea</taxon>
        <taxon>Methanobacteriati</taxon>
        <taxon>Methanobacteriota</taxon>
        <taxon>Stenosarchaea group</taxon>
        <taxon>Methanomicrobia</taxon>
        <taxon>Methanomicrobiales</taxon>
        <taxon>Methanomicrobiaceae</taxon>
        <taxon>Methanoculleus</taxon>
    </lineage>
</organism>
<feature type="domain" description="ABC transmembrane type-1" evidence="8">
    <location>
        <begin position="77"/>
        <end position="259"/>
    </location>
</feature>
<dbReference type="AlphaFoldDB" id="A0A1G8XYS1"/>
<evidence type="ECO:0000313" key="9">
    <source>
        <dbReference type="EMBL" id="SDJ95673.1"/>
    </source>
</evidence>
<keyword evidence="5 7" id="KW-1133">Transmembrane helix</keyword>
<evidence type="ECO:0000256" key="4">
    <source>
        <dbReference type="ARBA" id="ARBA00022692"/>
    </source>
</evidence>
<keyword evidence="6 7" id="KW-0472">Membrane</keyword>
<dbReference type="PANTHER" id="PTHR30151:SF0">
    <property type="entry name" value="ABC TRANSPORTER PERMEASE PROTEIN MJ0413-RELATED"/>
    <property type="match status" value="1"/>
</dbReference>
<sequence>MRPIPHLPTGKIRQWNRDMNLKTKKRVLGITALVVAAVIWQIVAEYVVGRSFILPSVTDVAIAFVDLFESGTLLADITASLEHFGIGLIAALLLGIPIGILMGWFRVADFLLDPIIEILRPIPPLAWIPFAIIWFGLTTQAAGFVIFAGAFFPILIATYSAFRSVPKVYVEAGKVLGCDTSLELIRHVALPAAIPAIVSGIRTAMGVGWMCLVAAEMFGVSAYGLGYQLWHNYYLHQMSEVVAYMLILGIIGLVIDRIFRNYVDQRLLRWHAGEVA</sequence>
<dbReference type="SUPFAM" id="SSF161098">
    <property type="entry name" value="MetI-like"/>
    <property type="match status" value="1"/>
</dbReference>
<feature type="transmembrane region" description="Helical" evidence="7">
    <location>
        <begin position="84"/>
        <end position="105"/>
    </location>
</feature>
<keyword evidence="10" id="KW-1185">Reference proteome</keyword>
<dbReference type="Gene3D" id="1.10.3720.10">
    <property type="entry name" value="MetI-like"/>
    <property type="match status" value="1"/>
</dbReference>
<accession>A0A1G8XYS1</accession>
<dbReference type="PANTHER" id="PTHR30151">
    <property type="entry name" value="ALKANE SULFONATE ABC TRANSPORTER-RELATED, MEMBRANE SUBUNIT"/>
    <property type="match status" value="1"/>
</dbReference>
<evidence type="ECO:0000256" key="1">
    <source>
        <dbReference type="ARBA" id="ARBA00004651"/>
    </source>
</evidence>
<evidence type="ECO:0000259" key="8">
    <source>
        <dbReference type="PROSITE" id="PS50928"/>
    </source>
</evidence>
<protein>
    <submittedName>
        <fullName evidence="9">NitT/TauT family transport system permease protein</fullName>
    </submittedName>
</protein>
<dbReference type="Proteomes" id="UP000326500">
    <property type="component" value="Unassembled WGS sequence"/>
</dbReference>
<dbReference type="GO" id="GO:0005886">
    <property type="term" value="C:plasma membrane"/>
    <property type="evidence" value="ECO:0007669"/>
    <property type="project" value="UniProtKB-SubCell"/>
</dbReference>
<dbReference type="PROSITE" id="PS50928">
    <property type="entry name" value="ABC_TM1"/>
    <property type="match status" value="1"/>
</dbReference>
<keyword evidence="3" id="KW-1003">Cell membrane</keyword>
<keyword evidence="2 7" id="KW-0813">Transport</keyword>
<evidence type="ECO:0000256" key="2">
    <source>
        <dbReference type="ARBA" id="ARBA00022448"/>
    </source>
</evidence>
<feature type="transmembrane region" description="Helical" evidence="7">
    <location>
        <begin position="125"/>
        <end position="157"/>
    </location>
</feature>
<dbReference type="InterPro" id="IPR035906">
    <property type="entry name" value="MetI-like_sf"/>
</dbReference>
<evidence type="ECO:0000256" key="5">
    <source>
        <dbReference type="ARBA" id="ARBA00022989"/>
    </source>
</evidence>
<evidence type="ECO:0000256" key="7">
    <source>
        <dbReference type="RuleBase" id="RU363032"/>
    </source>
</evidence>